<organism evidence="4 5">
    <name type="scientific">Schaalia hyovaginalis</name>
    <dbReference type="NCBI Taxonomy" id="29316"/>
    <lineage>
        <taxon>Bacteria</taxon>
        <taxon>Bacillati</taxon>
        <taxon>Actinomycetota</taxon>
        <taxon>Actinomycetes</taxon>
        <taxon>Actinomycetales</taxon>
        <taxon>Actinomycetaceae</taxon>
        <taxon>Schaalia</taxon>
    </lineage>
</organism>
<comment type="caution">
    <text evidence="4">The sequence shown here is derived from an EMBL/GenBank/DDBJ whole genome shotgun (WGS) entry which is preliminary data.</text>
</comment>
<feature type="region of interest" description="Disordered" evidence="1">
    <location>
        <begin position="460"/>
        <end position="634"/>
    </location>
</feature>
<gene>
    <name evidence="4" type="ORF">HD592_001700</name>
</gene>
<name>A0A923IYF7_9ACTO</name>
<evidence type="ECO:0000256" key="1">
    <source>
        <dbReference type="SAM" id="MobiDB-lite"/>
    </source>
</evidence>
<dbReference type="EMBL" id="JACHMK010000001">
    <property type="protein sequence ID" value="MBB6335135.1"/>
    <property type="molecule type" value="Genomic_DNA"/>
</dbReference>
<protein>
    <submittedName>
        <fullName evidence="4">Uncharacterized protein</fullName>
    </submittedName>
</protein>
<feature type="chain" id="PRO_5037968433" evidence="3">
    <location>
        <begin position="35"/>
        <end position="634"/>
    </location>
</feature>
<feature type="transmembrane region" description="Helical" evidence="2">
    <location>
        <begin position="337"/>
        <end position="359"/>
    </location>
</feature>
<feature type="transmembrane region" description="Helical" evidence="2">
    <location>
        <begin position="438"/>
        <end position="461"/>
    </location>
</feature>
<keyword evidence="2" id="KW-0812">Transmembrane</keyword>
<dbReference type="AlphaFoldDB" id="A0A923IYF7"/>
<keyword evidence="5" id="KW-1185">Reference proteome</keyword>
<feature type="compositionally biased region" description="Polar residues" evidence="1">
    <location>
        <begin position="477"/>
        <end position="486"/>
    </location>
</feature>
<feature type="transmembrane region" description="Helical" evidence="2">
    <location>
        <begin position="411"/>
        <end position="432"/>
    </location>
</feature>
<accession>A0A923IYF7</accession>
<evidence type="ECO:0000256" key="2">
    <source>
        <dbReference type="SAM" id="Phobius"/>
    </source>
</evidence>
<evidence type="ECO:0000313" key="5">
    <source>
        <dbReference type="Proteomes" id="UP000617426"/>
    </source>
</evidence>
<feature type="transmembrane region" description="Helical" evidence="2">
    <location>
        <begin position="171"/>
        <end position="188"/>
    </location>
</feature>
<sequence>MEARRDRPILTNRLFLGLLVAFVGVFLAASPAVADDTEDDAYTPSGMGSLFSTPDLKQGQAPTLYEQYPESVYTFDFVDGGLLDFGIVDYNLNTFANTIFTSTRTLANAAITLTWQIQSFDGFAEFSPALSSSVGAAGTAFAGWLLPSALAVGALTILIKMRGNTGEAINQAFLVGLSGVVALSLAAHPDAWLGAMRTVHQAGVASASQAVALAPATTTNPFEGPTPTFTDDAQTTGMRVMGDSIWRTFVVTPWCLAEFGTQSACQQWGSELLARTEAERGTYITQTIRNSIGGDKSSAYTIVSGHNGAYRLGVATMSLLMATVFCLVIIALDLIVVANIISALIMLILGGFFSAMWAIPGAPRGWANRWFSLLVGFVAMAFLSLLILAAALAVTNVAILLSTRLGWMSAVLIALVAIIAAFAAIGHIRAIFGASSTGVGRTIGGAVGLAMMTKSFISGFGRSGRRRASRRRDDRNTSNGQDTPGGSETDGRPSPNGPSGDHRPQRTSTVSNRRRPGPQRVTAVYGRQSPGTTGHPGYVSEERSSYAGSPRSASPRRHSRVRAHSPEAPLVVERTTQERRGPRHAAVEETPAIRRGRRAPVRPSAQASRHRSNGRRSLGSAHLRANPPRRRRPM</sequence>
<evidence type="ECO:0000256" key="3">
    <source>
        <dbReference type="SAM" id="SignalP"/>
    </source>
</evidence>
<feature type="transmembrane region" description="Helical" evidence="2">
    <location>
        <begin position="136"/>
        <end position="159"/>
    </location>
</feature>
<proteinExistence type="predicted"/>
<feature type="compositionally biased region" description="Basic residues" evidence="1">
    <location>
        <begin position="554"/>
        <end position="563"/>
    </location>
</feature>
<keyword evidence="3" id="KW-0732">Signal</keyword>
<keyword evidence="2" id="KW-1133">Transmembrane helix</keyword>
<reference evidence="4" key="1">
    <citation type="submission" date="2020-08" db="EMBL/GenBank/DDBJ databases">
        <title>Sequencing the genomes of 1000 actinobacteria strains.</title>
        <authorList>
            <person name="Klenk H.-P."/>
        </authorList>
    </citation>
    <scope>NUCLEOTIDE SEQUENCE</scope>
    <source>
        <strain evidence="4">DSM 10695</strain>
    </source>
</reference>
<keyword evidence="2" id="KW-0472">Membrane</keyword>
<feature type="transmembrane region" description="Helical" evidence="2">
    <location>
        <begin position="371"/>
        <end position="399"/>
    </location>
</feature>
<feature type="signal peptide" evidence="3">
    <location>
        <begin position="1"/>
        <end position="34"/>
    </location>
</feature>
<feature type="transmembrane region" description="Helical" evidence="2">
    <location>
        <begin position="309"/>
        <end position="330"/>
    </location>
</feature>
<dbReference type="Proteomes" id="UP000617426">
    <property type="component" value="Unassembled WGS sequence"/>
</dbReference>
<dbReference type="RefSeq" id="WP_184453337.1">
    <property type="nucleotide sequence ID" value="NZ_JACHMK010000001.1"/>
</dbReference>
<evidence type="ECO:0000313" key="4">
    <source>
        <dbReference type="EMBL" id="MBB6335135.1"/>
    </source>
</evidence>